<feature type="non-terminal residue" evidence="3">
    <location>
        <position position="46"/>
    </location>
</feature>
<accession>A0A382XM63</accession>
<organism evidence="3">
    <name type="scientific">marine metagenome</name>
    <dbReference type="NCBI Taxonomy" id="408172"/>
    <lineage>
        <taxon>unclassified sequences</taxon>
        <taxon>metagenomes</taxon>
        <taxon>ecological metagenomes</taxon>
    </lineage>
</organism>
<evidence type="ECO:0000259" key="2">
    <source>
        <dbReference type="Pfam" id="PF06750"/>
    </source>
</evidence>
<dbReference type="InterPro" id="IPR010627">
    <property type="entry name" value="Prepilin_pept_A24_N"/>
</dbReference>
<dbReference type="EMBL" id="UINC01168384">
    <property type="protein sequence ID" value="SVD71388.1"/>
    <property type="molecule type" value="Genomic_DNA"/>
</dbReference>
<feature type="domain" description="Prepilin peptidase A24 N-terminal" evidence="2">
    <location>
        <begin position="11"/>
        <end position="46"/>
    </location>
</feature>
<evidence type="ECO:0000313" key="3">
    <source>
        <dbReference type="EMBL" id="SVD71388.1"/>
    </source>
</evidence>
<protein>
    <recommendedName>
        <fullName evidence="2">Prepilin peptidase A24 N-terminal domain-containing protein</fullName>
    </recommendedName>
</protein>
<name>A0A382XM63_9ZZZZ</name>
<gene>
    <name evidence="3" type="ORF">METZ01_LOCUS424242</name>
</gene>
<dbReference type="AlphaFoldDB" id="A0A382XM63"/>
<proteinExistence type="predicted"/>
<keyword evidence="1" id="KW-0472">Membrane</keyword>
<sequence>MSIKILIYLSLFALTVGSFVSVFIYRFPLMENNKALNLISPKSFCP</sequence>
<keyword evidence="1" id="KW-0812">Transmembrane</keyword>
<keyword evidence="1" id="KW-1133">Transmembrane helix</keyword>
<reference evidence="3" key="1">
    <citation type="submission" date="2018-05" db="EMBL/GenBank/DDBJ databases">
        <authorList>
            <person name="Lanie J.A."/>
            <person name="Ng W.-L."/>
            <person name="Kazmierczak K.M."/>
            <person name="Andrzejewski T.M."/>
            <person name="Davidsen T.M."/>
            <person name="Wayne K.J."/>
            <person name="Tettelin H."/>
            <person name="Glass J.I."/>
            <person name="Rusch D."/>
            <person name="Podicherti R."/>
            <person name="Tsui H.-C.T."/>
            <person name="Winkler M.E."/>
        </authorList>
    </citation>
    <scope>NUCLEOTIDE SEQUENCE</scope>
</reference>
<dbReference type="Pfam" id="PF06750">
    <property type="entry name" value="A24_N_bact"/>
    <property type="match status" value="1"/>
</dbReference>
<feature type="transmembrane region" description="Helical" evidence="1">
    <location>
        <begin position="6"/>
        <end position="25"/>
    </location>
</feature>
<evidence type="ECO:0000256" key="1">
    <source>
        <dbReference type="SAM" id="Phobius"/>
    </source>
</evidence>